<dbReference type="NCBIfam" id="TIGR00254">
    <property type="entry name" value="GGDEF"/>
    <property type="match status" value="1"/>
</dbReference>
<dbReference type="KEGG" id="sulg:FJR48_06980"/>
<evidence type="ECO:0000313" key="4">
    <source>
        <dbReference type="EMBL" id="QFR49487.1"/>
    </source>
</evidence>
<evidence type="ECO:0000313" key="5">
    <source>
        <dbReference type="Proteomes" id="UP000326944"/>
    </source>
</evidence>
<dbReference type="PANTHER" id="PTHR45138:SF9">
    <property type="entry name" value="DIGUANYLATE CYCLASE DGCM-RELATED"/>
    <property type="match status" value="1"/>
</dbReference>
<dbReference type="CDD" id="cd01949">
    <property type="entry name" value="GGDEF"/>
    <property type="match status" value="1"/>
</dbReference>
<name>A0A5P8P1M2_9BACT</name>
<reference evidence="4 5" key="1">
    <citation type="submission" date="2019-09" db="EMBL/GenBank/DDBJ databases">
        <title>Sulfurimonas gotlandica sp. nov., a chemoautotrophic and psychrotolerant epsilonproteobacterium isolated from a pelagic redoxcline, and an emended description of the genus Sulfurimonas.</title>
        <authorList>
            <person name="Wang S."/>
            <person name="Jiang L."/>
            <person name="Shao S."/>
        </authorList>
    </citation>
    <scope>NUCLEOTIDE SEQUENCE [LARGE SCALE GENOMIC DNA]</scope>
    <source>
        <strain evidence="4 5">GYSZ_1</strain>
    </source>
</reference>
<proteinExistence type="predicted"/>
<dbReference type="FunFam" id="3.30.70.270:FF:000001">
    <property type="entry name" value="Diguanylate cyclase domain protein"/>
    <property type="match status" value="1"/>
</dbReference>
<dbReference type="InterPro" id="IPR043128">
    <property type="entry name" value="Rev_trsase/Diguanyl_cyclase"/>
</dbReference>
<dbReference type="EMBL" id="CP043617">
    <property type="protein sequence ID" value="QFR49487.1"/>
    <property type="molecule type" value="Genomic_DNA"/>
</dbReference>
<dbReference type="GO" id="GO:0005886">
    <property type="term" value="C:plasma membrane"/>
    <property type="evidence" value="ECO:0007669"/>
    <property type="project" value="TreeGrafter"/>
</dbReference>
<dbReference type="SMART" id="SM00267">
    <property type="entry name" value="GGDEF"/>
    <property type="match status" value="1"/>
</dbReference>
<dbReference type="OrthoDB" id="7323245at2"/>
<dbReference type="AlphaFoldDB" id="A0A5P8P1M2"/>
<dbReference type="Pfam" id="PF00990">
    <property type="entry name" value="GGDEF"/>
    <property type="match status" value="1"/>
</dbReference>
<dbReference type="GO" id="GO:1902201">
    <property type="term" value="P:negative regulation of bacterial-type flagellum-dependent cell motility"/>
    <property type="evidence" value="ECO:0007669"/>
    <property type="project" value="TreeGrafter"/>
</dbReference>
<protein>
    <recommendedName>
        <fullName evidence="1">diguanylate cyclase</fullName>
        <ecNumber evidence="1">2.7.7.65</ecNumber>
    </recommendedName>
</protein>
<dbReference type="InterPro" id="IPR029787">
    <property type="entry name" value="Nucleotide_cyclase"/>
</dbReference>
<dbReference type="SUPFAM" id="SSF55073">
    <property type="entry name" value="Nucleotide cyclase"/>
    <property type="match status" value="1"/>
</dbReference>
<dbReference type="InterPro" id="IPR050469">
    <property type="entry name" value="Diguanylate_Cyclase"/>
</dbReference>
<comment type="catalytic activity">
    <reaction evidence="2">
        <text>2 GTP = 3',3'-c-di-GMP + 2 diphosphate</text>
        <dbReference type="Rhea" id="RHEA:24898"/>
        <dbReference type="ChEBI" id="CHEBI:33019"/>
        <dbReference type="ChEBI" id="CHEBI:37565"/>
        <dbReference type="ChEBI" id="CHEBI:58805"/>
        <dbReference type="EC" id="2.7.7.65"/>
    </reaction>
</comment>
<dbReference type="InterPro" id="IPR000160">
    <property type="entry name" value="GGDEF_dom"/>
</dbReference>
<evidence type="ECO:0000256" key="1">
    <source>
        <dbReference type="ARBA" id="ARBA00012528"/>
    </source>
</evidence>
<accession>A0A5P8P1M2</accession>
<dbReference type="Gene3D" id="3.30.70.270">
    <property type="match status" value="1"/>
</dbReference>
<dbReference type="Proteomes" id="UP000326944">
    <property type="component" value="Chromosome"/>
</dbReference>
<evidence type="ECO:0000259" key="3">
    <source>
        <dbReference type="PROSITE" id="PS50887"/>
    </source>
</evidence>
<dbReference type="PANTHER" id="PTHR45138">
    <property type="entry name" value="REGULATORY COMPONENTS OF SENSORY TRANSDUCTION SYSTEM"/>
    <property type="match status" value="1"/>
</dbReference>
<gene>
    <name evidence="4" type="ORF">FJR48_06980</name>
</gene>
<feature type="domain" description="GGDEF" evidence="3">
    <location>
        <begin position="172"/>
        <end position="304"/>
    </location>
</feature>
<dbReference type="RefSeq" id="WP_152307431.1">
    <property type="nucleotide sequence ID" value="NZ_CP043617.1"/>
</dbReference>
<sequence length="304" mass="34478">MAINELKPLLDELCLNITDFLNENTEITKEHLSEYLKNSAKLISDISDNDLTSYNTQKNLLADNYKNIAKECLTSYEKTSSKISKLSEKHKEAIAACEIEPINLPKLTSKFNEIQNHMVDEVARANFIISELSTQIKDLEEKSNLDPLTKIYNRGALNKYLADMCENATDKYETHLLVIDIDDFKQINDEFGHIAGDKILIYISKILKRTLRDGDKVFRFGGEEFIVILNRIKDGECITIAKRLLRLVSENKLIYKGNNIGVTISIGATKLKVGDTPESFITRADKALYRSKHSGKNKISTEPI</sequence>
<keyword evidence="5" id="KW-1185">Reference proteome</keyword>
<organism evidence="4 5">
    <name type="scientific">Sulfurimonas lithotrophica</name>
    <dbReference type="NCBI Taxonomy" id="2590022"/>
    <lineage>
        <taxon>Bacteria</taxon>
        <taxon>Pseudomonadati</taxon>
        <taxon>Campylobacterota</taxon>
        <taxon>Epsilonproteobacteria</taxon>
        <taxon>Campylobacterales</taxon>
        <taxon>Sulfurimonadaceae</taxon>
        <taxon>Sulfurimonas</taxon>
    </lineage>
</organism>
<evidence type="ECO:0000256" key="2">
    <source>
        <dbReference type="ARBA" id="ARBA00034247"/>
    </source>
</evidence>
<dbReference type="GO" id="GO:0052621">
    <property type="term" value="F:diguanylate cyclase activity"/>
    <property type="evidence" value="ECO:0007669"/>
    <property type="project" value="UniProtKB-EC"/>
</dbReference>
<dbReference type="GO" id="GO:0043709">
    <property type="term" value="P:cell adhesion involved in single-species biofilm formation"/>
    <property type="evidence" value="ECO:0007669"/>
    <property type="project" value="TreeGrafter"/>
</dbReference>
<dbReference type="EC" id="2.7.7.65" evidence="1"/>
<dbReference type="PROSITE" id="PS50887">
    <property type="entry name" value="GGDEF"/>
    <property type="match status" value="1"/>
</dbReference>